<evidence type="ECO:0008006" key="4">
    <source>
        <dbReference type="Google" id="ProtNLM"/>
    </source>
</evidence>
<reference evidence="2 3" key="1">
    <citation type="submission" date="2020-07" db="EMBL/GenBank/DDBJ databases">
        <title>Sequencing the genomes of 1000 actinobacteria strains.</title>
        <authorList>
            <person name="Klenk H.-P."/>
        </authorList>
    </citation>
    <scope>NUCLEOTIDE SEQUENCE [LARGE SCALE GENOMIC DNA]</scope>
    <source>
        <strain evidence="2 3">DSM 44121</strain>
    </source>
</reference>
<name>A0A7W3PFK9_9MICO</name>
<dbReference type="AlphaFoldDB" id="A0A7W3PFK9"/>
<dbReference type="InterPro" id="IPR023393">
    <property type="entry name" value="START-like_dom_sf"/>
</dbReference>
<organism evidence="2 3">
    <name type="scientific">Promicromonospora sukumoe</name>
    <dbReference type="NCBI Taxonomy" id="88382"/>
    <lineage>
        <taxon>Bacteria</taxon>
        <taxon>Bacillati</taxon>
        <taxon>Actinomycetota</taxon>
        <taxon>Actinomycetes</taxon>
        <taxon>Micrococcales</taxon>
        <taxon>Promicromonosporaceae</taxon>
        <taxon>Promicromonospora</taxon>
    </lineage>
</organism>
<accession>A0A7W3PFK9</accession>
<evidence type="ECO:0000313" key="3">
    <source>
        <dbReference type="Proteomes" id="UP000540568"/>
    </source>
</evidence>
<dbReference type="Proteomes" id="UP000540568">
    <property type="component" value="Unassembled WGS sequence"/>
</dbReference>
<dbReference type="Gene3D" id="3.30.530.20">
    <property type="match status" value="1"/>
</dbReference>
<dbReference type="SUPFAM" id="SSF55961">
    <property type="entry name" value="Bet v1-like"/>
    <property type="match status" value="1"/>
</dbReference>
<keyword evidence="3" id="KW-1185">Reference proteome</keyword>
<feature type="region of interest" description="Disordered" evidence="1">
    <location>
        <begin position="1"/>
        <end position="22"/>
    </location>
</feature>
<sequence length="164" mass="17553">MSGASTSGSGASGGNSSGPRRYRDVRAIPVGAPPEAVWRAVLDQVEVLGRPSWYVWLIGCRDRRAEGPRPLRPGSVVPGFRVTAADPPARLVLDGVHRFSVYTLTFLLLPDDDGGTRLEAHTDATFPGVLGAVYRLLVIDSGIHKIATRSIVTRVRRRTGPATG</sequence>
<protein>
    <recommendedName>
        <fullName evidence="4">Polyketide cyclase/dehydrase/lipid transport protein</fullName>
    </recommendedName>
</protein>
<dbReference type="RefSeq" id="WP_182618961.1">
    <property type="nucleotide sequence ID" value="NZ_BAAATF010000008.1"/>
</dbReference>
<evidence type="ECO:0000256" key="1">
    <source>
        <dbReference type="SAM" id="MobiDB-lite"/>
    </source>
</evidence>
<proteinExistence type="predicted"/>
<comment type="caution">
    <text evidence="2">The sequence shown here is derived from an EMBL/GenBank/DDBJ whole genome shotgun (WGS) entry which is preliminary data.</text>
</comment>
<dbReference type="EMBL" id="JACGWV010000002">
    <property type="protein sequence ID" value="MBA8809727.1"/>
    <property type="molecule type" value="Genomic_DNA"/>
</dbReference>
<gene>
    <name evidence="2" type="ORF">FHX71_003703</name>
</gene>
<evidence type="ECO:0000313" key="2">
    <source>
        <dbReference type="EMBL" id="MBA8809727.1"/>
    </source>
</evidence>